<accession>A0A1B9E1C4</accession>
<dbReference type="AlphaFoldDB" id="A0A1B9E1C4"/>
<protein>
    <submittedName>
        <fullName evidence="1">Transposase</fullName>
    </submittedName>
</protein>
<evidence type="ECO:0000313" key="1">
    <source>
        <dbReference type="EMBL" id="OCB75718.1"/>
    </source>
</evidence>
<gene>
    <name evidence="1" type="ORF">LPBF_07540</name>
</gene>
<dbReference type="OrthoDB" id="1119824at2"/>
<organism evidence="1 2">
    <name type="scientific">Flavobacterium crassostreae</name>
    <dbReference type="NCBI Taxonomy" id="1763534"/>
    <lineage>
        <taxon>Bacteria</taxon>
        <taxon>Pseudomonadati</taxon>
        <taxon>Bacteroidota</taxon>
        <taxon>Flavobacteriia</taxon>
        <taxon>Flavobacteriales</taxon>
        <taxon>Flavobacteriaceae</taxon>
        <taxon>Flavobacterium</taxon>
    </lineage>
</organism>
<comment type="caution">
    <text evidence="1">The sequence shown here is derived from an EMBL/GenBank/DDBJ whole genome shotgun (WGS) entry which is preliminary data.</text>
</comment>
<evidence type="ECO:0000313" key="2">
    <source>
        <dbReference type="Proteomes" id="UP000093510"/>
    </source>
</evidence>
<proteinExistence type="predicted"/>
<reference evidence="1" key="1">
    <citation type="submission" date="2016-03" db="EMBL/GenBank/DDBJ databases">
        <authorList>
            <person name="Ploux O."/>
        </authorList>
    </citation>
    <scope>NUCLEOTIDE SEQUENCE [LARGE SCALE GENOMIC DNA]</scope>
    <source>
        <strain evidence="1">LPB0076</strain>
    </source>
</reference>
<dbReference type="Proteomes" id="UP000093510">
    <property type="component" value="Unassembled WGS sequence"/>
</dbReference>
<sequence>MQDSFVDLLKLLLPEIIVEYFELTSYKKEEEILHLYLKEINSIPKEHRQSKLSSKGFFDEITVQDFPIRGHQVYLHITRRRWLNEDTGKVVFRDWNLVADGTRVTQEFASFLKEIHRFQPK</sequence>
<dbReference type="EMBL" id="LVEP01000027">
    <property type="protein sequence ID" value="OCB75718.1"/>
    <property type="molecule type" value="Genomic_DNA"/>
</dbReference>
<dbReference type="RefSeq" id="WP_066334588.1">
    <property type="nucleotide sequence ID" value="NZ_CP017688.1"/>
</dbReference>
<name>A0A1B9E1C4_9FLAO</name>
<dbReference type="STRING" id="1763534.GCA_001831475_00340"/>
<keyword evidence="2" id="KW-1185">Reference proteome</keyword>